<dbReference type="GeneID" id="92991582"/>
<evidence type="ECO:0000256" key="1">
    <source>
        <dbReference type="SAM" id="MobiDB-lite"/>
    </source>
</evidence>
<protein>
    <submittedName>
        <fullName evidence="3">Uncharacterized protein</fullName>
    </submittedName>
</protein>
<feature type="signal peptide" evidence="2">
    <location>
        <begin position="1"/>
        <end position="22"/>
    </location>
</feature>
<evidence type="ECO:0000313" key="4">
    <source>
        <dbReference type="Proteomes" id="UP000187344"/>
    </source>
</evidence>
<evidence type="ECO:0000256" key="2">
    <source>
        <dbReference type="SAM" id="SignalP"/>
    </source>
</evidence>
<dbReference type="AlphaFoldDB" id="A0A1R0F853"/>
<dbReference type="RefSeq" id="WP_178391785.1">
    <property type="nucleotide sequence ID" value="NZ_CALYQA010000001.1"/>
</dbReference>
<gene>
    <name evidence="3" type="ORF">PEB0149_005750</name>
</gene>
<accession>A0A1R0F853</accession>
<reference evidence="3 4" key="1">
    <citation type="submission" date="2016-12" db="EMBL/GenBank/DDBJ databases">
        <title>Comparative genomics of Bartonella apis.</title>
        <authorList>
            <person name="Engel P."/>
        </authorList>
    </citation>
    <scope>NUCLEOTIDE SEQUENCE [LARGE SCALE GENOMIC DNA]</scope>
    <source>
        <strain evidence="3 4">PEB0149</strain>
    </source>
</reference>
<sequence>MKSFVFCLLLGALSLYSPVANSVNVASTDLTDDTLKVHTDVPKVDDAANPIPLPEAKKSKSANSNDTPPKVEYDIEKLPAPVKLMRQKIIDAAKSGDVNNLKPLLGTSSDPTQLSVSDNVKDPIDYIKKLSGDGDGLETMAIMIDLLNSGYVHLDEEDDEEIYVWPYFVAMPIDKLTKPQLVELFQIMTAGDLEEMKEIGTYSFFRIGITPDGKWRFFITGD</sequence>
<comment type="caution">
    <text evidence="3">The sequence shown here is derived from an EMBL/GenBank/DDBJ whole genome shotgun (WGS) entry which is preliminary data.</text>
</comment>
<keyword evidence="4" id="KW-1185">Reference proteome</keyword>
<feature type="region of interest" description="Disordered" evidence="1">
    <location>
        <begin position="41"/>
        <end position="72"/>
    </location>
</feature>
<evidence type="ECO:0000313" key="3">
    <source>
        <dbReference type="EMBL" id="OLY43153.1"/>
    </source>
</evidence>
<feature type="chain" id="PRO_5012255046" evidence="2">
    <location>
        <begin position="23"/>
        <end position="222"/>
    </location>
</feature>
<organism evidence="3 4">
    <name type="scientific">Bartonella apis</name>
    <dbReference type="NCBI Taxonomy" id="1686310"/>
    <lineage>
        <taxon>Bacteria</taxon>
        <taxon>Pseudomonadati</taxon>
        <taxon>Pseudomonadota</taxon>
        <taxon>Alphaproteobacteria</taxon>
        <taxon>Hyphomicrobiales</taxon>
        <taxon>Bartonellaceae</taxon>
        <taxon>Bartonella</taxon>
    </lineage>
</organism>
<name>A0A1R0F853_9HYPH</name>
<dbReference type="EMBL" id="LXYT01000002">
    <property type="protein sequence ID" value="OLY43153.1"/>
    <property type="molecule type" value="Genomic_DNA"/>
</dbReference>
<keyword evidence="2" id="KW-0732">Signal</keyword>
<dbReference type="Proteomes" id="UP000187344">
    <property type="component" value="Unassembled WGS sequence"/>
</dbReference>
<proteinExistence type="predicted"/>